<proteinExistence type="inferred from homology"/>
<gene>
    <name evidence="3" type="ORF">rosag_22880</name>
</gene>
<dbReference type="PANTHER" id="PTHR34047:SF8">
    <property type="entry name" value="PROTEIN YKFC"/>
    <property type="match status" value="1"/>
</dbReference>
<organism evidence="3 4">
    <name type="scientific">Roseisolibacter agri</name>
    <dbReference type="NCBI Taxonomy" id="2014610"/>
    <lineage>
        <taxon>Bacteria</taxon>
        <taxon>Pseudomonadati</taxon>
        <taxon>Gemmatimonadota</taxon>
        <taxon>Gemmatimonadia</taxon>
        <taxon>Gemmatimonadales</taxon>
        <taxon>Gemmatimonadaceae</taxon>
        <taxon>Roseisolibacter</taxon>
    </lineage>
</organism>
<feature type="domain" description="Reverse transcriptase" evidence="2">
    <location>
        <begin position="37"/>
        <end position="282"/>
    </location>
</feature>
<keyword evidence="4" id="KW-1185">Reference proteome</keyword>
<evidence type="ECO:0000313" key="3">
    <source>
        <dbReference type="EMBL" id="GLC25775.1"/>
    </source>
</evidence>
<evidence type="ECO:0000259" key="2">
    <source>
        <dbReference type="PROSITE" id="PS50878"/>
    </source>
</evidence>
<dbReference type="Proteomes" id="UP001161325">
    <property type="component" value="Unassembled WGS sequence"/>
</dbReference>
<dbReference type="InterPro" id="IPR051083">
    <property type="entry name" value="GrpII_Intron_Splice-Mob/Def"/>
</dbReference>
<reference evidence="3" key="1">
    <citation type="submission" date="2022-08" db="EMBL/GenBank/DDBJ databases">
        <title>Draft genome sequencing of Roseisolibacter agri AW1220.</title>
        <authorList>
            <person name="Tobiishi Y."/>
            <person name="Tonouchi A."/>
        </authorList>
    </citation>
    <scope>NUCLEOTIDE SEQUENCE</scope>
    <source>
        <strain evidence="3">AW1220</strain>
    </source>
</reference>
<dbReference type="CDD" id="cd01646">
    <property type="entry name" value="RT_Bac_retron_I"/>
    <property type="match status" value="1"/>
</dbReference>
<dbReference type="EMBL" id="BRXS01000003">
    <property type="protein sequence ID" value="GLC25775.1"/>
    <property type="molecule type" value="Genomic_DNA"/>
</dbReference>
<dbReference type="Pfam" id="PF00078">
    <property type="entry name" value="RVT_1"/>
    <property type="match status" value="1"/>
</dbReference>
<accession>A0AA37Q399</accession>
<sequence>MRAWQWILSNPDRAYKRYFGPLYRAYALAAPDFLADLRQRLLTNSYEPSHAIKLYFPKPSGLQRPFTLLTVEDQVVYQAYANVVAEKLDRKVRGRYNRLTFGHLYAGANSPWFYRDWRRSYKLYGNAMRRAFAGGYRYAASFDLTACYDTIDHTVLTHLLADIGLDAEFCDDLCFCLGRWTEAAGGRKPLYHGHGIPQGPLSSGMLAEVVLKYFDDAKRPHGVRYFRYVDDIRLFAADEAALRSELVKLDRRSKEVGLFPQSAKIRLHRVRNIEDEIKSISVPPESVVSSAPVVMRDVWQRLKELTARYQVADVSRFKFVLGFAEPNAALARRLLRVLEHQPDLFSSVFAHLMKYRRLSKRVSADCVALLEANALYCSFSAGLIRVLNGRVHSSSCDRVVRFAKARLNGALATSDHELRAEAANVYLASGRATDRQVRFHANWQRSWWVRANVIAHADQRTIGHSAFDAVVQQSIRDSVADVALVGVELLLTHKLAYQPPLKSIHPAAQLVLRRAGRIGRVSTTHCAITRAMTDVLGRGVTHVRWRRIFDAKSYRLMLPRVAVWRAYSTTDPTAWVSLTDTVNEIVLSALFGHDPSIGVYTIGKIGSVLGSPNSRFARKYPLMYQAAEAFHELRLQADLVHPVTKATQRPTRRIRYKEMKPLKRLLADGYSELWLKW</sequence>
<dbReference type="AlphaFoldDB" id="A0AA37Q399"/>
<evidence type="ECO:0000256" key="1">
    <source>
        <dbReference type="ARBA" id="ARBA00034120"/>
    </source>
</evidence>
<dbReference type="InterPro" id="IPR043502">
    <property type="entry name" value="DNA/RNA_pol_sf"/>
</dbReference>
<dbReference type="SUPFAM" id="SSF56672">
    <property type="entry name" value="DNA/RNA polymerases"/>
    <property type="match status" value="1"/>
</dbReference>
<dbReference type="InterPro" id="IPR000477">
    <property type="entry name" value="RT_dom"/>
</dbReference>
<evidence type="ECO:0000313" key="4">
    <source>
        <dbReference type="Proteomes" id="UP001161325"/>
    </source>
</evidence>
<comment type="caution">
    <text evidence="3">The sequence shown here is derived from an EMBL/GenBank/DDBJ whole genome shotgun (WGS) entry which is preliminary data.</text>
</comment>
<comment type="similarity">
    <text evidence="1">Belongs to the bacterial reverse transcriptase family.</text>
</comment>
<protein>
    <recommendedName>
        <fullName evidence="2">Reverse transcriptase domain-containing protein</fullName>
    </recommendedName>
</protein>
<dbReference type="PANTHER" id="PTHR34047">
    <property type="entry name" value="NUCLEAR INTRON MATURASE 1, MITOCHONDRIAL-RELATED"/>
    <property type="match status" value="1"/>
</dbReference>
<dbReference type="PROSITE" id="PS50878">
    <property type="entry name" value="RT_POL"/>
    <property type="match status" value="1"/>
</dbReference>
<name>A0AA37Q399_9BACT</name>